<evidence type="ECO:0000313" key="2">
    <source>
        <dbReference type="Proteomes" id="UP000032142"/>
    </source>
</evidence>
<evidence type="ECO:0000313" key="1">
    <source>
        <dbReference type="EMBL" id="KHG21369.1"/>
    </source>
</evidence>
<accession>A0A0B0PAM7</accession>
<protein>
    <submittedName>
        <fullName evidence="1">Uncharacterized protein</fullName>
    </submittedName>
</protein>
<proteinExistence type="predicted"/>
<dbReference type="Proteomes" id="UP000032142">
    <property type="component" value="Unassembled WGS sequence"/>
</dbReference>
<organism evidence="1 2">
    <name type="scientific">Gossypium arboreum</name>
    <name type="common">Tree cotton</name>
    <name type="synonym">Gossypium nanking</name>
    <dbReference type="NCBI Taxonomy" id="29729"/>
    <lineage>
        <taxon>Eukaryota</taxon>
        <taxon>Viridiplantae</taxon>
        <taxon>Streptophyta</taxon>
        <taxon>Embryophyta</taxon>
        <taxon>Tracheophyta</taxon>
        <taxon>Spermatophyta</taxon>
        <taxon>Magnoliopsida</taxon>
        <taxon>eudicotyledons</taxon>
        <taxon>Gunneridae</taxon>
        <taxon>Pentapetalae</taxon>
        <taxon>rosids</taxon>
        <taxon>malvids</taxon>
        <taxon>Malvales</taxon>
        <taxon>Malvaceae</taxon>
        <taxon>Malvoideae</taxon>
        <taxon>Gossypium</taxon>
    </lineage>
</organism>
<name>A0A0B0PAM7_GOSAR</name>
<keyword evidence="2" id="KW-1185">Reference proteome</keyword>
<dbReference type="AlphaFoldDB" id="A0A0B0PAM7"/>
<sequence length="43" mass="4801">MRTSVKVSSCNLIEPVIMSIECCVCIPNLGLVRIVVLRPQIWS</sequence>
<gene>
    <name evidence="1" type="ORF">F383_27546</name>
</gene>
<reference evidence="2" key="1">
    <citation type="submission" date="2014-09" db="EMBL/GenBank/DDBJ databases">
        <authorList>
            <person name="Mudge J."/>
            <person name="Ramaraj T."/>
            <person name="Lindquist I.E."/>
            <person name="Bharti A.K."/>
            <person name="Sundararajan A."/>
            <person name="Cameron C.T."/>
            <person name="Woodward J.E."/>
            <person name="May G.D."/>
            <person name="Brubaker C."/>
            <person name="Broadhvest J."/>
            <person name="Wilkins T.A."/>
        </authorList>
    </citation>
    <scope>NUCLEOTIDE SEQUENCE</scope>
    <source>
        <strain evidence="2">cv. AKA8401</strain>
    </source>
</reference>
<dbReference type="EMBL" id="KN418316">
    <property type="protein sequence ID" value="KHG21369.1"/>
    <property type="molecule type" value="Genomic_DNA"/>
</dbReference>